<dbReference type="FunFam" id="3.20.20.10:FF:000002">
    <property type="entry name" value="Alanine racemase"/>
    <property type="match status" value="1"/>
</dbReference>
<reference evidence="7 8" key="1">
    <citation type="journal article" date="2015" name="Genome Announc.">
        <title>Complete Genome Sequence of Corynebacterium camporealensis DSM 44610, Isolated from the Milk of a Manchega Sheep with Subclinical Mastitis.</title>
        <authorList>
            <person name="Ruckert C."/>
            <person name="Albersmeier A."/>
            <person name="Winkler A."/>
            <person name="Tauch A."/>
        </authorList>
    </citation>
    <scope>NUCLEOTIDE SEQUENCE [LARGE SCALE GENOMIC DNA]</scope>
    <source>
        <strain evidence="7 8">DSM 44610</strain>
    </source>
</reference>
<evidence type="ECO:0000256" key="2">
    <source>
        <dbReference type="ARBA" id="ARBA00022898"/>
    </source>
</evidence>
<dbReference type="Pfam" id="PF00842">
    <property type="entry name" value="Ala_racemase_C"/>
    <property type="match status" value="1"/>
</dbReference>
<gene>
    <name evidence="7" type="primary">alr</name>
    <name evidence="7" type="ORF">UL81_02090</name>
</gene>
<evidence type="ECO:0000256" key="4">
    <source>
        <dbReference type="HAMAP-Rule" id="MF_01201"/>
    </source>
</evidence>
<comment type="cofactor">
    <cofactor evidence="1 4 5">
        <name>pyridoxal 5'-phosphate</name>
        <dbReference type="ChEBI" id="CHEBI:597326"/>
    </cofactor>
</comment>
<dbReference type="EMBL" id="CP011311">
    <property type="protein sequence ID" value="AKE38399.1"/>
    <property type="molecule type" value="Genomic_DNA"/>
</dbReference>
<dbReference type="InterPro" id="IPR009006">
    <property type="entry name" value="Ala_racemase/Decarboxylase_C"/>
</dbReference>
<organism evidence="7 8">
    <name type="scientific">Corynebacterium camporealensis</name>
    <dbReference type="NCBI Taxonomy" id="161896"/>
    <lineage>
        <taxon>Bacteria</taxon>
        <taxon>Bacillati</taxon>
        <taxon>Actinomycetota</taxon>
        <taxon>Actinomycetes</taxon>
        <taxon>Mycobacteriales</taxon>
        <taxon>Corynebacteriaceae</taxon>
        <taxon>Corynebacterium</taxon>
    </lineage>
</organism>
<dbReference type="STRING" id="161896.UL81_02090"/>
<dbReference type="Gene3D" id="2.40.37.10">
    <property type="entry name" value="Lyase, Ornithine Decarboxylase, Chain A, domain 1"/>
    <property type="match status" value="1"/>
</dbReference>
<dbReference type="Proteomes" id="UP000033566">
    <property type="component" value="Chromosome"/>
</dbReference>
<evidence type="ECO:0000256" key="6">
    <source>
        <dbReference type="PIRSR" id="PIRSR600821-52"/>
    </source>
</evidence>
<keyword evidence="8" id="KW-1185">Reference proteome</keyword>
<evidence type="ECO:0000313" key="7">
    <source>
        <dbReference type="EMBL" id="AKE38399.1"/>
    </source>
</evidence>
<dbReference type="NCBIfam" id="TIGR00492">
    <property type="entry name" value="alr"/>
    <property type="match status" value="1"/>
</dbReference>
<feature type="binding site" evidence="4 6">
    <location>
        <position position="127"/>
    </location>
    <ligand>
        <name>substrate</name>
    </ligand>
</feature>
<keyword evidence="2 4" id="KW-0663">Pyridoxal phosphate</keyword>
<comment type="pathway">
    <text evidence="4">Amino-acid biosynthesis; D-alanine biosynthesis; D-alanine from L-alanine: step 1/1.</text>
</comment>
<dbReference type="PANTHER" id="PTHR30511">
    <property type="entry name" value="ALANINE RACEMASE"/>
    <property type="match status" value="1"/>
</dbReference>
<dbReference type="InterPro" id="IPR000821">
    <property type="entry name" value="Ala_racemase"/>
</dbReference>
<evidence type="ECO:0000313" key="8">
    <source>
        <dbReference type="Proteomes" id="UP000033566"/>
    </source>
</evidence>
<dbReference type="GO" id="GO:0030170">
    <property type="term" value="F:pyridoxal phosphate binding"/>
    <property type="evidence" value="ECO:0007669"/>
    <property type="project" value="UniProtKB-UniRule"/>
</dbReference>
<dbReference type="HAMAP" id="MF_01201">
    <property type="entry name" value="Ala_racemase"/>
    <property type="match status" value="1"/>
</dbReference>
<dbReference type="GO" id="GO:0005829">
    <property type="term" value="C:cytosol"/>
    <property type="evidence" value="ECO:0007669"/>
    <property type="project" value="TreeGrafter"/>
</dbReference>
<name>A0A0F6TAN2_9CORY</name>
<dbReference type="AlphaFoldDB" id="A0A0F6TAN2"/>
<evidence type="ECO:0000256" key="5">
    <source>
        <dbReference type="PIRSR" id="PIRSR600821-50"/>
    </source>
</evidence>
<dbReference type="GO" id="GO:0009252">
    <property type="term" value="P:peptidoglycan biosynthetic process"/>
    <property type="evidence" value="ECO:0007669"/>
    <property type="project" value="TreeGrafter"/>
</dbReference>
<dbReference type="EC" id="5.1.1.1" evidence="4"/>
<dbReference type="PATRIC" id="fig|161896.4.peg.411"/>
<feature type="active site" description="Proton acceptor; specific for D-alanine" evidence="4">
    <location>
        <position position="33"/>
    </location>
</feature>
<dbReference type="InterPro" id="IPR011079">
    <property type="entry name" value="Ala_racemase_C"/>
</dbReference>
<dbReference type="InterPro" id="IPR029066">
    <property type="entry name" value="PLP-binding_barrel"/>
</dbReference>
<evidence type="ECO:0000256" key="1">
    <source>
        <dbReference type="ARBA" id="ARBA00001933"/>
    </source>
</evidence>
<dbReference type="UniPathway" id="UPA00042">
    <property type="reaction ID" value="UER00497"/>
</dbReference>
<dbReference type="InterPro" id="IPR001608">
    <property type="entry name" value="Ala_racemase_N"/>
</dbReference>
<dbReference type="GO" id="GO:0008784">
    <property type="term" value="F:alanine racemase activity"/>
    <property type="evidence" value="ECO:0007669"/>
    <property type="project" value="UniProtKB-UniRule"/>
</dbReference>
<dbReference type="InterPro" id="IPR020622">
    <property type="entry name" value="Ala_racemase_pyridoxalP-BS"/>
</dbReference>
<comment type="function">
    <text evidence="4">Catalyzes the interconversion of L-alanine and D-alanine. May also act on other amino acids.</text>
</comment>
<dbReference type="SMART" id="SM01005">
    <property type="entry name" value="Ala_racemase_C"/>
    <property type="match status" value="1"/>
</dbReference>
<dbReference type="GO" id="GO:0030632">
    <property type="term" value="P:D-alanine biosynthetic process"/>
    <property type="evidence" value="ECO:0007669"/>
    <property type="project" value="UniProtKB-UniRule"/>
</dbReference>
<dbReference type="CDD" id="cd00430">
    <property type="entry name" value="PLPDE_III_AR"/>
    <property type="match status" value="1"/>
</dbReference>
<evidence type="ECO:0000256" key="3">
    <source>
        <dbReference type="ARBA" id="ARBA00023235"/>
    </source>
</evidence>
<comment type="catalytic activity">
    <reaction evidence="4">
        <text>L-alanine = D-alanine</text>
        <dbReference type="Rhea" id="RHEA:20249"/>
        <dbReference type="ChEBI" id="CHEBI:57416"/>
        <dbReference type="ChEBI" id="CHEBI:57972"/>
        <dbReference type="EC" id="5.1.1.1"/>
    </reaction>
</comment>
<dbReference type="Gene3D" id="3.20.20.10">
    <property type="entry name" value="Alanine racemase"/>
    <property type="match status" value="1"/>
</dbReference>
<feature type="active site" description="Proton acceptor; specific for L-alanine" evidence="4">
    <location>
        <position position="253"/>
    </location>
</feature>
<dbReference type="PANTHER" id="PTHR30511:SF0">
    <property type="entry name" value="ALANINE RACEMASE, CATABOLIC-RELATED"/>
    <property type="match status" value="1"/>
</dbReference>
<dbReference type="HOGENOM" id="CLU_028393_0_0_11"/>
<dbReference type="PRINTS" id="PR00992">
    <property type="entry name" value="ALARACEMASE"/>
</dbReference>
<dbReference type="SUPFAM" id="SSF51419">
    <property type="entry name" value="PLP-binding barrel"/>
    <property type="match status" value="1"/>
</dbReference>
<sequence length="365" mass="38808">MLRTRIDLDAISHNVKVLKDMVGPQVNLMCVVKADAYGHGALKVAPIMAKAGADALGVATVEEAVALRRSGIDLPILGWMWDPNQDLTDALASNIDIGIPSLEHAQALVAAESPVRVYVKVETGMHRSGVDEEQWRETFHLLADAPHITVLGLMSHFACADEPEHPLNDAQERTFRRAIDTARECGLDCPINHLANSPGALARPSSHFEQVRVGIACYGLDPVNSGADLRPAMTWASTVSNVKPIQAGEAASYGLTWEAEHDGQLAVIAAGYADGVPRSAQDKLQVGIGGKLYPQVGRVCMDQILVDLGENPYNVVAGDEAILFGEGGMSATELADALGTIDYEVLCLPGGRSRCVYEGGVDLAG</sequence>
<protein>
    <recommendedName>
        <fullName evidence="4">Alanine racemase</fullName>
        <ecNumber evidence="4">5.1.1.1</ecNumber>
    </recommendedName>
</protein>
<dbReference type="Pfam" id="PF01168">
    <property type="entry name" value="Ala_racemase_N"/>
    <property type="match status" value="1"/>
</dbReference>
<feature type="modified residue" description="N6-(pyridoxal phosphate)lysine" evidence="4 5">
    <location>
        <position position="33"/>
    </location>
</feature>
<dbReference type="PROSITE" id="PS00395">
    <property type="entry name" value="ALANINE_RACEMASE"/>
    <property type="match status" value="1"/>
</dbReference>
<comment type="similarity">
    <text evidence="4">Belongs to the alanine racemase family.</text>
</comment>
<proteinExistence type="inferred from homology"/>
<keyword evidence="3 4" id="KW-0413">Isomerase</keyword>
<feature type="binding site" evidence="4 6">
    <location>
        <position position="301"/>
    </location>
    <ligand>
        <name>substrate</name>
    </ligand>
</feature>
<dbReference type="SUPFAM" id="SSF50621">
    <property type="entry name" value="Alanine racemase C-terminal domain-like"/>
    <property type="match status" value="1"/>
</dbReference>
<accession>A0A0F6TAN2</accession>
<dbReference type="KEGG" id="ccj:UL81_02090"/>
<dbReference type="RefSeq" id="WP_179944106.1">
    <property type="nucleotide sequence ID" value="NZ_CP011311.1"/>
</dbReference>